<evidence type="ECO:0000256" key="1">
    <source>
        <dbReference type="SAM" id="Phobius"/>
    </source>
</evidence>
<proteinExistence type="predicted"/>
<organism evidence="2 3">
    <name type="scientific">Rhynchosporium secalis</name>
    <name type="common">Barley scald fungus</name>
    <dbReference type="NCBI Taxonomy" id="38038"/>
    <lineage>
        <taxon>Eukaryota</taxon>
        <taxon>Fungi</taxon>
        <taxon>Dikarya</taxon>
        <taxon>Ascomycota</taxon>
        <taxon>Pezizomycotina</taxon>
        <taxon>Leotiomycetes</taxon>
        <taxon>Helotiales</taxon>
        <taxon>Ploettnerulaceae</taxon>
        <taxon>Rhynchosporium</taxon>
    </lineage>
</organism>
<keyword evidence="1" id="KW-0472">Membrane</keyword>
<evidence type="ECO:0000313" key="3">
    <source>
        <dbReference type="Proteomes" id="UP000177625"/>
    </source>
</evidence>
<gene>
    <name evidence="2" type="ORF">RSE6_08033</name>
</gene>
<dbReference type="AlphaFoldDB" id="A0A1E1MEG0"/>
<evidence type="ECO:0000313" key="2">
    <source>
        <dbReference type="EMBL" id="CZT47470.1"/>
    </source>
</evidence>
<feature type="transmembrane region" description="Helical" evidence="1">
    <location>
        <begin position="20"/>
        <end position="47"/>
    </location>
</feature>
<name>A0A1E1MEG0_RHYSE</name>
<keyword evidence="1" id="KW-1133">Transmembrane helix</keyword>
<protein>
    <submittedName>
        <fullName evidence="2">Uncharacterized protein</fullName>
    </submittedName>
</protein>
<dbReference type="Proteomes" id="UP000177625">
    <property type="component" value="Unassembled WGS sequence"/>
</dbReference>
<keyword evidence="1" id="KW-0812">Transmembrane</keyword>
<keyword evidence="3" id="KW-1185">Reference proteome</keyword>
<dbReference type="EMBL" id="FJVC01000287">
    <property type="protein sequence ID" value="CZT47470.1"/>
    <property type="molecule type" value="Genomic_DNA"/>
</dbReference>
<accession>A0A1E1MEG0</accession>
<reference evidence="3" key="1">
    <citation type="submission" date="2016-03" db="EMBL/GenBank/DDBJ databases">
        <authorList>
            <person name="Guldener U."/>
        </authorList>
    </citation>
    <scope>NUCLEOTIDE SEQUENCE [LARGE SCALE GENOMIC DNA]</scope>
</reference>
<sequence>MSPTSTGSGRMLRRTVLQSFFIAFGDGGLAGAKALWLGLLAGVANFFGGGDSKGGSLARNKGVGFWEYESMEQLSSSWDSKD</sequence>